<name>A0A844P498_ALIFS</name>
<dbReference type="Proteomes" id="UP000448038">
    <property type="component" value="Unassembled WGS sequence"/>
</dbReference>
<evidence type="ECO:0000313" key="1">
    <source>
        <dbReference type="EMBL" id="MUK49996.1"/>
    </source>
</evidence>
<protein>
    <recommendedName>
        <fullName evidence="3">Lipoprotein</fullName>
    </recommendedName>
</protein>
<dbReference type="PROSITE" id="PS51257">
    <property type="entry name" value="PROKAR_LIPOPROTEIN"/>
    <property type="match status" value="1"/>
</dbReference>
<evidence type="ECO:0000313" key="2">
    <source>
        <dbReference type="Proteomes" id="UP000448038"/>
    </source>
</evidence>
<comment type="caution">
    <text evidence="1">The sequence shown here is derived from an EMBL/GenBank/DDBJ whole genome shotgun (WGS) entry which is preliminary data.</text>
</comment>
<gene>
    <name evidence="1" type="ORF">GNP88_12555</name>
</gene>
<accession>A0A844P498</accession>
<evidence type="ECO:0008006" key="3">
    <source>
        <dbReference type="Google" id="ProtNLM"/>
    </source>
</evidence>
<dbReference type="AlphaFoldDB" id="A0A844P498"/>
<proteinExistence type="predicted"/>
<dbReference type="EMBL" id="WOBN01000019">
    <property type="protein sequence ID" value="MUK49996.1"/>
    <property type="molecule type" value="Genomic_DNA"/>
</dbReference>
<reference evidence="1 2" key="1">
    <citation type="submission" date="2019-11" db="EMBL/GenBank/DDBJ databases">
        <title>Using colonization assays and comparative genomics to discover symbiosis behaviors and factors in Vibrio fischeri.</title>
        <authorList>
            <person name="Bongrand C."/>
            <person name="Moriano-Gutierrez S."/>
            <person name="Arevalo P."/>
            <person name="Mcfall-Ngai M."/>
            <person name="Visick K."/>
            <person name="Polz M.F."/>
            <person name="Ruby E.G."/>
        </authorList>
    </citation>
    <scope>NUCLEOTIDE SEQUENCE [LARGE SCALE GENOMIC DNA]</scope>
    <source>
        <strain evidence="2">emors.4.1</strain>
    </source>
</reference>
<sequence length="281" mass="31563">MILVCKIVLGIYQGQIIMKKSLLMIPCFGLLAACGGSDGGGSDETDPPYGFCSNGQSLTCTYSVSELELTYTMYVEHDGGLYFRGDFYSQYKPPVYPYEMTVSDIDRLEILQDGVLHKRDDSASITFSNLDTSGSNYEFYWYRNNELVGYSSVDRLPEPTKNFTYEVFNNTSLITAQWDAVPDHEYSFEMTFLNCTYPGGERNISFDASVPNYSISQPESSFTIDVETQFGEKISELMSSYQSCYIAGRIIGDSQSVIPTQHVGNIKLNFEANDSVFINLF</sequence>
<organism evidence="1 2">
    <name type="scientific">Aliivibrio fischeri</name>
    <name type="common">Vibrio fischeri</name>
    <dbReference type="NCBI Taxonomy" id="668"/>
    <lineage>
        <taxon>Bacteria</taxon>
        <taxon>Pseudomonadati</taxon>
        <taxon>Pseudomonadota</taxon>
        <taxon>Gammaproteobacteria</taxon>
        <taxon>Vibrionales</taxon>
        <taxon>Vibrionaceae</taxon>
        <taxon>Aliivibrio</taxon>
    </lineage>
</organism>